<dbReference type="Proteomes" id="UP000522688">
    <property type="component" value="Unassembled WGS sequence"/>
</dbReference>
<evidence type="ECO:0000313" key="8">
    <source>
        <dbReference type="Proteomes" id="UP000321154"/>
    </source>
</evidence>
<feature type="region of interest" description="Disordered" evidence="3">
    <location>
        <begin position="329"/>
        <end position="348"/>
    </location>
</feature>
<dbReference type="Proteomes" id="UP000321154">
    <property type="component" value="Unassembled WGS sequence"/>
</dbReference>
<keyword evidence="8" id="KW-1185">Reference proteome</keyword>
<dbReference type="PANTHER" id="PTHR43201:SF5">
    <property type="entry name" value="MEDIUM-CHAIN ACYL-COA LIGASE ACSF2, MITOCHONDRIAL"/>
    <property type="match status" value="1"/>
</dbReference>
<dbReference type="InterPro" id="IPR042099">
    <property type="entry name" value="ANL_N_sf"/>
</dbReference>
<dbReference type="SUPFAM" id="SSF56801">
    <property type="entry name" value="Acetyl-CoA synthetase-like"/>
    <property type="match status" value="1"/>
</dbReference>
<evidence type="ECO:0000313" key="7">
    <source>
        <dbReference type="EMBL" id="MBA8813879.1"/>
    </source>
</evidence>
<dbReference type="InterPro" id="IPR045851">
    <property type="entry name" value="AMP-bd_C_sf"/>
</dbReference>
<evidence type="ECO:0000313" key="6">
    <source>
        <dbReference type="EMBL" id="GEK82145.1"/>
    </source>
</evidence>
<name>A0A7W3JJ84_9MICO</name>
<dbReference type="InterPro" id="IPR000639">
    <property type="entry name" value="Epox_hydrolase-like"/>
</dbReference>
<dbReference type="PROSITE" id="PS00455">
    <property type="entry name" value="AMP_BINDING"/>
    <property type="match status" value="1"/>
</dbReference>
<dbReference type="EMBL" id="JACGWW010000002">
    <property type="protein sequence ID" value="MBA8813879.1"/>
    <property type="molecule type" value="Genomic_DNA"/>
</dbReference>
<dbReference type="Gene3D" id="3.40.50.1820">
    <property type="entry name" value="alpha/beta hydrolase"/>
    <property type="match status" value="1"/>
</dbReference>
<dbReference type="InterPro" id="IPR029058">
    <property type="entry name" value="AB_hydrolase_fold"/>
</dbReference>
<dbReference type="InterPro" id="IPR000873">
    <property type="entry name" value="AMP-dep_synth/lig_dom"/>
</dbReference>
<dbReference type="Pfam" id="PF00501">
    <property type="entry name" value="AMP-binding"/>
    <property type="match status" value="1"/>
</dbReference>
<comment type="similarity">
    <text evidence="1">Belongs to the ATP-dependent AMP-binding enzyme family.</text>
</comment>
<dbReference type="InterPro" id="IPR000073">
    <property type="entry name" value="AB_hydrolase_1"/>
</dbReference>
<feature type="domain" description="AMP-dependent synthetase/ligase" evidence="4">
    <location>
        <begin position="408"/>
        <end position="793"/>
    </location>
</feature>
<dbReference type="Gene3D" id="3.40.50.12780">
    <property type="entry name" value="N-terminal domain of ligase-like"/>
    <property type="match status" value="1"/>
</dbReference>
<organism evidence="7 9">
    <name type="scientific">Frigoribacterium faeni</name>
    <dbReference type="NCBI Taxonomy" id="145483"/>
    <lineage>
        <taxon>Bacteria</taxon>
        <taxon>Bacillati</taxon>
        <taxon>Actinomycetota</taxon>
        <taxon>Actinomycetes</taxon>
        <taxon>Micrococcales</taxon>
        <taxon>Microbacteriaceae</taxon>
        <taxon>Frigoribacterium</taxon>
    </lineage>
</organism>
<dbReference type="PANTHER" id="PTHR43201">
    <property type="entry name" value="ACYL-COA SYNTHETASE"/>
    <property type="match status" value="1"/>
</dbReference>
<evidence type="ECO:0000313" key="9">
    <source>
        <dbReference type="Proteomes" id="UP000522688"/>
    </source>
</evidence>
<dbReference type="PRINTS" id="PR00111">
    <property type="entry name" value="ABHYDROLASE"/>
</dbReference>
<protein>
    <submittedName>
        <fullName evidence="7">Acyl-CoA synthetase (AMP-forming)/AMP-acid ligase II/pimeloyl-ACP methyl ester carboxylesterase</fullName>
    </submittedName>
</protein>
<reference evidence="6 8" key="1">
    <citation type="submission" date="2019-07" db="EMBL/GenBank/DDBJ databases">
        <title>Whole genome shotgun sequence of Frigoribacterium faeni NBRC 103066.</title>
        <authorList>
            <person name="Hosoyama A."/>
            <person name="Uohara A."/>
            <person name="Ohji S."/>
            <person name="Ichikawa N."/>
        </authorList>
    </citation>
    <scope>NUCLEOTIDE SEQUENCE [LARGE SCALE GENOMIC DNA]</scope>
    <source>
        <strain evidence="6 8">NBRC 103066</strain>
    </source>
</reference>
<evidence type="ECO:0000259" key="5">
    <source>
        <dbReference type="Pfam" id="PF00561"/>
    </source>
</evidence>
<gene>
    <name evidence="7" type="ORF">FB463_002128</name>
    <name evidence="6" type="ORF">FFA01_04540</name>
</gene>
<dbReference type="Gene3D" id="3.30.300.30">
    <property type="match status" value="1"/>
</dbReference>
<dbReference type="SUPFAM" id="SSF53474">
    <property type="entry name" value="alpha/beta-Hydrolases"/>
    <property type="match status" value="1"/>
</dbReference>
<dbReference type="AlphaFoldDB" id="A0A7W3JJ84"/>
<dbReference type="GO" id="GO:0006631">
    <property type="term" value="P:fatty acid metabolic process"/>
    <property type="evidence" value="ECO:0007669"/>
    <property type="project" value="TreeGrafter"/>
</dbReference>
<dbReference type="Pfam" id="PF00561">
    <property type="entry name" value="Abhydrolase_1"/>
    <property type="match status" value="1"/>
</dbReference>
<sequence length="954" mass="98343">MSRLPRAARSTSPAMLPPAGLDGLDPSWSRLVDVPYGLGSHRASRRWHVLDNGDALAELDVRPVGTILCVHGNPTWSYLWRSLVARTVETAAAGGPAWRVVAVDQLDMGFSERTGSPHPLARRVADLGDLTDALELTGPVVTLGHDWGGVVSLGWAVDHPEQLAGLMLLNTAIHQPEADPIPAPLRLTLARGVLGRATVGTTGFLDVTLALGHPALSPAVKAGFRAPYRTAARRGGIGGFVADIPVDEHHESAPELDRIATALREVAVPSLMLWGPRDPIFSDRYLDDLIDRLPHADVHRFEGAGHLIAEDVDYAGAVLTWLDDRLPGGSAPESDADDDDATHGLVGPGAVGASAARAAVDAGADEATAAAAAASAEHLAEEARGDSSQDRPLWSYLDSLADSPDTALIEMVPTGAEGPRSVSWRLLSRRVHEIALGLRKHGVLPGDRVSLLVQPGADLTAVLYACIRIGAIVVVADAGLGVRGLTRAVRGAWPDHVIGQLPGLTAARALGWPGRVISTTRLPSVTAATLGVETSLPAIAELGRRAHEALAELPESPTGDAEAAILFTSGSTGPAKGVVYRHGQLTALRDALAAQYGVGPGTGLVAGFAPFALLGPALGATSVTPDMDVTKPRTLTARAVAAATAAVDATVVFLSPAALTNVVATAGGLDDGDRRALAGVETFLSAGAPVSEALLAAAGELMPNATPHTPYGMTEGLLMTDITLEGVRAASADRAAATAGGVRDAGGVCVGLPGATTAVRIAALDEAGRASGGFTTDTDVTGEIVVSAPHVEDHYDRLWLTHRASRRGSTRSTRWHRTGDVGHLDAQGRLWVEGRLPHVITTARGVLTPVASEQAVEAQPGIARAAVVGIGPAGTQQVVVVAETVPPVRRAGLASASTAAAVRAAVESAGGHRVAAVLAVPTLPTDVRHNSKIDRSGLAAWASSVLSGGRMRRP</sequence>
<feature type="domain" description="AB hydrolase-1" evidence="5">
    <location>
        <begin position="66"/>
        <end position="309"/>
    </location>
</feature>
<dbReference type="InterPro" id="IPR020845">
    <property type="entry name" value="AMP-binding_CS"/>
</dbReference>
<accession>A0A7W3JJ84</accession>
<keyword evidence="2 7" id="KW-0436">Ligase</keyword>
<reference evidence="7 9" key="2">
    <citation type="submission" date="2020-07" db="EMBL/GenBank/DDBJ databases">
        <title>Sequencing the genomes of 1000 actinobacteria strains.</title>
        <authorList>
            <person name="Klenk H.-P."/>
        </authorList>
    </citation>
    <scope>NUCLEOTIDE SEQUENCE [LARGE SCALE GENOMIC DNA]</scope>
    <source>
        <strain evidence="7 9">DSM 10309</strain>
    </source>
</reference>
<comment type="caution">
    <text evidence="7">The sequence shown here is derived from an EMBL/GenBank/DDBJ whole genome shotgun (WGS) entry which is preliminary data.</text>
</comment>
<dbReference type="EMBL" id="BJUV01000003">
    <property type="protein sequence ID" value="GEK82145.1"/>
    <property type="molecule type" value="Genomic_DNA"/>
</dbReference>
<evidence type="ECO:0000259" key="4">
    <source>
        <dbReference type="Pfam" id="PF00501"/>
    </source>
</evidence>
<proteinExistence type="inferred from homology"/>
<evidence type="ECO:0000256" key="3">
    <source>
        <dbReference type="SAM" id="MobiDB-lite"/>
    </source>
</evidence>
<evidence type="ECO:0000256" key="2">
    <source>
        <dbReference type="ARBA" id="ARBA00022598"/>
    </source>
</evidence>
<dbReference type="GO" id="GO:0031956">
    <property type="term" value="F:medium-chain fatty acid-CoA ligase activity"/>
    <property type="evidence" value="ECO:0007669"/>
    <property type="project" value="TreeGrafter"/>
</dbReference>
<dbReference type="PRINTS" id="PR00412">
    <property type="entry name" value="EPOXHYDRLASE"/>
</dbReference>
<evidence type="ECO:0000256" key="1">
    <source>
        <dbReference type="ARBA" id="ARBA00006432"/>
    </source>
</evidence>